<dbReference type="PANTHER" id="PTHR31672:SF13">
    <property type="entry name" value="F-BOX PROTEIN CPR30-LIKE"/>
    <property type="match status" value="1"/>
</dbReference>
<dbReference type="PANTHER" id="PTHR31672">
    <property type="entry name" value="BNACNNG10540D PROTEIN"/>
    <property type="match status" value="1"/>
</dbReference>
<feature type="domain" description="F-box" evidence="1">
    <location>
        <begin position="1"/>
        <end position="46"/>
    </location>
</feature>
<organism evidence="2 3">
    <name type="scientific">Arachis hypogaea</name>
    <name type="common">Peanut</name>
    <dbReference type="NCBI Taxonomy" id="3818"/>
    <lineage>
        <taxon>Eukaryota</taxon>
        <taxon>Viridiplantae</taxon>
        <taxon>Streptophyta</taxon>
        <taxon>Embryophyta</taxon>
        <taxon>Tracheophyta</taxon>
        <taxon>Spermatophyta</taxon>
        <taxon>Magnoliopsida</taxon>
        <taxon>eudicotyledons</taxon>
        <taxon>Gunneridae</taxon>
        <taxon>Pentapetalae</taxon>
        <taxon>rosids</taxon>
        <taxon>fabids</taxon>
        <taxon>Fabales</taxon>
        <taxon>Fabaceae</taxon>
        <taxon>Papilionoideae</taxon>
        <taxon>50 kb inversion clade</taxon>
        <taxon>dalbergioids sensu lato</taxon>
        <taxon>Dalbergieae</taxon>
        <taxon>Pterocarpus clade</taxon>
        <taxon>Arachis</taxon>
    </lineage>
</organism>
<comment type="caution">
    <text evidence="2">The sequence shown here is derived from an EMBL/GenBank/DDBJ whole genome shotgun (WGS) entry which is preliminary data.</text>
</comment>
<dbReference type="Gene3D" id="1.20.1280.50">
    <property type="match status" value="1"/>
</dbReference>
<dbReference type="CDD" id="cd22157">
    <property type="entry name" value="F-box_AtFBW1-like"/>
    <property type="match status" value="1"/>
</dbReference>
<dbReference type="STRING" id="3818.A0A445EKY0"/>
<dbReference type="AlphaFoldDB" id="A0A445EKY0"/>
<dbReference type="InterPro" id="IPR050796">
    <property type="entry name" value="SCF_F-box_component"/>
</dbReference>
<dbReference type="InterPro" id="IPR001810">
    <property type="entry name" value="F-box_dom"/>
</dbReference>
<dbReference type="NCBIfam" id="TIGR01640">
    <property type="entry name" value="F_box_assoc_1"/>
    <property type="match status" value="1"/>
</dbReference>
<dbReference type="Proteomes" id="UP000289738">
    <property type="component" value="Chromosome A01"/>
</dbReference>
<dbReference type="InterPro" id="IPR006527">
    <property type="entry name" value="F-box-assoc_dom_typ1"/>
</dbReference>
<evidence type="ECO:0000313" key="3">
    <source>
        <dbReference type="Proteomes" id="UP000289738"/>
    </source>
</evidence>
<dbReference type="EMBL" id="SDMP01000001">
    <property type="protein sequence ID" value="RYR76119.1"/>
    <property type="molecule type" value="Genomic_DNA"/>
</dbReference>
<dbReference type="SUPFAM" id="SSF81383">
    <property type="entry name" value="F-box domain"/>
    <property type="match status" value="1"/>
</dbReference>
<proteinExistence type="predicted"/>
<evidence type="ECO:0000313" key="2">
    <source>
        <dbReference type="EMBL" id="RYR76119.1"/>
    </source>
</evidence>
<dbReference type="InterPro" id="IPR017451">
    <property type="entry name" value="F-box-assoc_interact_dom"/>
</dbReference>
<accession>A0A445EKY0</accession>
<protein>
    <recommendedName>
        <fullName evidence="1">F-box domain-containing protein</fullName>
    </recommendedName>
</protein>
<evidence type="ECO:0000259" key="1">
    <source>
        <dbReference type="PROSITE" id="PS50181"/>
    </source>
</evidence>
<dbReference type="Pfam" id="PF07734">
    <property type="entry name" value="FBA_1"/>
    <property type="match status" value="1"/>
</dbReference>
<sequence>MADLLPPEVITDILSRLPVHSLIRFRCTCKSWRSLIDSTHFILLHLRTSLSSHSHSTLVLRRDSELYQVNLGTLDRAIELNHPLMCYSNSIKVLGSCNGLLCLCNVAEDIALWNPNIRKHRLLPYLPAERRERDTTLFAARVYGFGYDSFSEDYKLVRISYFVDLHSRTFYSHVKLYSLRVDSWKSLPNMPYGLCCARTMGVFVGGALHWVVTRKLEPDQPDLIVAFDLRLESFSEVPLPETGNVNGNFEMDVSLLGGCLCMVEHRGSTRIDVWVMEEYGSVDSWCKLFSLTEHHNLRSLKSVKPLAYSGDGDRVLMEHDHKKLCWYSLKDKVVSEAKIPGMPHLIEATVYVGTLVPPTLLIKSDGGAKQKHGDDKGRRRRDDFLSQGFKLTL</sequence>
<gene>
    <name evidence="2" type="ORF">Ahy_A01g000718</name>
</gene>
<dbReference type="InterPro" id="IPR036047">
    <property type="entry name" value="F-box-like_dom_sf"/>
</dbReference>
<keyword evidence="3" id="KW-1185">Reference proteome</keyword>
<dbReference type="Pfam" id="PF00646">
    <property type="entry name" value="F-box"/>
    <property type="match status" value="1"/>
</dbReference>
<reference evidence="2 3" key="1">
    <citation type="submission" date="2019-01" db="EMBL/GenBank/DDBJ databases">
        <title>Sequencing of cultivated peanut Arachis hypogaea provides insights into genome evolution and oil improvement.</title>
        <authorList>
            <person name="Chen X."/>
        </authorList>
    </citation>
    <scope>NUCLEOTIDE SEQUENCE [LARGE SCALE GENOMIC DNA]</scope>
    <source>
        <strain evidence="3">cv. Fuhuasheng</strain>
        <tissue evidence="2">Leaves</tissue>
    </source>
</reference>
<dbReference type="PROSITE" id="PS50181">
    <property type="entry name" value="FBOX"/>
    <property type="match status" value="1"/>
</dbReference>
<name>A0A445EKY0_ARAHY</name>
<dbReference type="SMART" id="SM00256">
    <property type="entry name" value="FBOX"/>
    <property type="match status" value="1"/>
</dbReference>